<evidence type="ECO:0000313" key="3">
    <source>
        <dbReference type="Proteomes" id="UP000800235"/>
    </source>
</evidence>
<organism evidence="2 3">
    <name type="scientific">Tothia fuscella</name>
    <dbReference type="NCBI Taxonomy" id="1048955"/>
    <lineage>
        <taxon>Eukaryota</taxon>
        <taxon>Fungi</taxon>
        <taxon>Dikarya</taxon>
        <taxon>Ascomycota</taxon>
        <taxon>Pezizomycotina</taxon>
        <taxon>Dothideomycetes</taxon>
        <taxon>Pleosporomycetidae</taxon>
        <taxon>Venturiales</taxon>
        <taxon>Cylindrosympodiaceae</taxon>
        <taxon>Tothia</taxon>
    </lineage>
</organism>
<accession>A0A9P4P490</accession>
<protein>
    <submittedName>
        <fullName evidence="2">Uncharacterized protein</fullName>
    </submittedName>
</protein>
<gene>
    <name evidence="2" type="ORF">EJ08DRAFT_11984</name>
</gene>
<feature type="compositionally biased region" description="Polar residues" evidence="1">
    <location>
        <begin position="34"/>
        <end position="53"/>
    </location>
</feature>
<feature type="region of interest" description="Disordered" evidence="1">
    <location>
        <begin position="34"/>
        <end position="54"/>
    </location>
</feature>
<dbReference type="EMBL" id="MU007009">
    <property type="protein sequence ID" value="KAF2437070.1"/>
    <property type="molecule type" value="Genomic_DNA"/>
</dbReference>
<dbReference type="AlphaFoldDB" id="A0A9P4P490"/>
<evidence type="ECO:0000256" key="1">
    <source>
        <dbReference type="SAM" id="MobiDB-lite"/>
    </source>
</evidence>
<evidence type="ECO:0000313" key="2">
    <source>
        <dbReference type="EMBL" id="KAF2437070.1"/>
    </source>
</evidence>
<comment type="caution">
    <text evidence="2">The sequence shown here is derived from an EMBL/GenBank/DDBJ whole genome shotgun (WGS) entry which is preliminary data.</text>
</comment>
<dbReference type="Proteomes" id="UP000800235">
    <property type="component" value="Unassembled WGS sequence"/>
</dbReference>
<reference evidence="2" key="1">
    <citation type="journal article" date="2020" name="Stud. Mycol.">
        <title>101 Dothideomycetes genomes: a test case for predicting lifestyles and emergence of pathogens.</title>
        <authorList>
            <person name="Haridas S."/>
            <person name="Albert R."/>
            <person name="Binder M."/>
            <person name="Bloem J."/>
            <person name="Labutti K."/>
            <person name="Salamov A."/>
            <person name="Andreopoulos B."/>
            <person name="Baker S."/>
            <person name="Barry K."/>
            <person name="Bills G."/>
            <person name="Bluhm B."/>
            <person name="Cannon C."/>
            <person name="Castanera R."/>
            <person name="Culley D."/>
            <person name="Daum C."/>
            <person name="Ezra D."/>
            <person name="Gonzalez J."/>
            <person name="Henrissat B."/>
            <person name="Kuo A."/>
            <person name="Liang C."/>
            <person name="Lipzen A."/>
            <person name="Lutzoni F."/>
            <person name="Magnuson J."/>
            <person name="Mondo S."/>
            <person name="Nolan M."/>
            <person name="Ohm R."/>
            <person name="Pangilinan J."/>
            <person name="Park H.-J."/>
            <person name="Ramirez L."/>
            <person name="Alfaro M."/>
            <person name="Sun H."/>
            <person name="Tritt A."/>
            <person name="Yoshinaga Y."/>
            <person name="Zwiers L.-H."/>
            <person name="Turgeon B."/>
            <person name="Goodwin S."/>
            <person name="Spatafora J."/>
            <person name="Crous P."/>
            <person name="Grigoriev I."/>
        </authorList>
    </citation>
    <scope>NUCLEOTIDE SEQUENCE</scope>
    <source>
        <strain evidence="2">CBS 130266</strain>
    </source>
</reference>
<keyword evidence="3" id="KW-1185">Reference proteome</keyword>
<name>A0A9P4P490_9PEZI</name>
<proteinExistence type="predicted"/>
<sequence>MVRLRSLSLVSSNAMISSAIVLPIGEQELSIAVSQTPHEAEDSASSSRVNSQPPHCLPGIDGWSQSVTSIIIQHIPG</sequence>